<organism evidence="1 2">
    <name type="scientific">Pholiota conissans</name>
    <dbReference type="NCBI Taxonomy" id="109636"/>
    <lineage>
        <taxon>Eukaryota</taxon>
        <taxon>Fungi</taxon>
        <taxon>Dikarya</taxon>
        <taxon>Basidiomycota</taxon>
        <taxon>Agaricomycotina</taxon>
        <taxon>Agaricomycetes</taxon>
        <taxon>Agaricomycetidae</taxon>
        <taxon>Agaricales</taxon>
        <taxon>Agaricineae</taxon>
        <taxon>Strophariaceae</taxon>
        <taxon>Pholiota</taxon>
    </lineage>
</organism>
<proteinExistence type="predicted"/>
<name>A0A9P6CNH3_9AGAR</name>
<gene>
    <name evidence="1" type="ORF">BDN70DRAFT_899721</name>
</gene>
<dbReference type="EMBL" id="MU155437">
    <property type="protein sequence ID" value="KAF9473511.1"/>
    <property type="molecule type" value="Genomic_DNA"/>
</dbReference>
<sequence>MSNQTSNSTHNEVATVSFATHTNDFKLHGGKITVTVGDTYTGHNPPPLTPSPGSAVKISMFNNCTKVDVDGVECTITGGNVINDLRDPVNVNDTAVVNNVRGPALVVAAVAKDEDGS</sequence>
<evidence type="ECO:0000313" key="1">
    <source>
        <dbReference type="EMBL" id="KAF9473511.1"/>
    </source>
</evidence>
<comment type="caution">
    <text evidence="1">The sequence shown here is derived from an EMBL/GenBank/DDBJ whole genome shotgun (WGS) entry which is preliminary data.</text>
</comment>
<protein>
    <submittedName>
        <fullName evidence="1">Uncharacterized protein</fullName>
    </submittedName>
</protein>
<evidence type="ECO:0000313" key="2">
    <source>
        <dbReference type="Proteomes" id="UP000807469"/>
    </source>
</evidence>
<keyword evidence="2" id="KW-1185">Reference proteome</keyword>
<dbReference type="Proteomes" id="UP000807469">
    <property type="component" value="Unassembled WGS sequence"/>
</dbReference>
<dbReference type="AlphaFoldDB" id="A0A9P6CNH3"/>
<accession>A0A9P6CNH3</accession>
<reference evidence="1" key="1">
    <citation type="submission" date="2020-11" db="EMBL/GenBank/DDBJ databases">
        <authorList>
            <consortium name="DOE Joint Genome Institute"/>
            <person name="Ahrendt S."/>
            <person name="Riley R."/>
            <person name="Andreopoulos W."/>
            <person name="Labutti K."/>
            <person name="Pangilinan J."/>
            <person name="Ruiz-Duenas F.J."/>
            <person name="Barrasa J.M."/>
            <person name="Sanchez-Garcia M."/>
            <person name="Camarero S."/>
            <person name="Miyauchi S."/>
            <person name="Serrano A."/>
            <person name="Linde D."/>
            <person name="Babiker R."/>
            <person name="Drula E."/>
            <person name="Ayuso-Fernandez I."/>
            <person name="Pacheco R."/>
            <person name="Padilla G."/>
            <person name="Ferreira P."/>
            <person name="Barriuso J."/>
            <person name="Kellner H."/>
            <person name="Castanera R."/>
            <person name="Alfaro M."/>
            <person name="Ramirez L."/>
            <person name="Pisabarro A.G."/>
            <person name="Kuo A."/>
            <person name="Tritt A."/>
            <person name="Lipzen A."/>
            <person name="He G."/>
            <person name="Yan M."/>
            <person name="Ng V."/>
            <person name="Cullen D."/>
            <person name="Martin F."/>
            <person name="Rosso M.-N."/>
            <person name="Henrissat B."/>
            <person name="Hibbett D."/>
            <person name="Martinez A.T."/>
            <person name="Grigoriev I.V."/>
        </authorList>
    </citation>
    <scope>NUCLEOTIDE SEQUENCE</scope>
    <source>
        <strain evidence="1">CIRM-BRFM 674</strain>
    </source>
</reference>